<sequence>MNADRLRAALSDQAAQCAALGSPFMARLMALLAERLAPGTALTDRLFDWPGDPGPRGASVPLRLAGALHALKLSGHAGLGAVYPPASATEAALWSAVARALETEAEAIGRFIDSPPQTNEVRRSAVLIALAHWLAAANALPLRLSELGASAGLNLSFDRFALRAGAVMFGAAQPALTLSPDWRGALPPRVPFRVAGRAGVDLNPLDPARAEDRLRLRAYLWPDQEERRALTDAALAVAGPAPDRGDAIDWLAGRLAPVPGTLHLIYTTVAWQYFPPESQARGRALIEAAGQHAAADAPLAWFGMEADGGATGGANGAALTLRLWPGDRRIDLGRADFHGRWVDWRAPPPDAPATTGTAA</sequence>
<comment type="caution">
    <text evidence="1">The sequence shown here is derived from an EMBL/GenBank/DDBJ whole genome shotgun (WGS) entry which is preliminary data.</text>
</comment>
<dbReference type="RefSeq" id="WP_261493889.1">
    <property type="nucleotide sequence ID" value="NZ_JAOCQF010000001.1"/>
</dbReference>
<dbReference type="Proteomes" id="UP001205601">
    <property type="component" value="Unassembled WGS sequence"/>
</dbReference>
<evidence type="ECO:0000313" key="1">
    <source>
        <dbReference type="EMBL" id="MCT8328458.1"/>
    </source>
</evidence>
<dbReference type="Pfam" id="PF10094">
    <property type="entry name" value="DUF2332"/>
    <property type="match status" value="1"/>
</dbReference>
<protein>
    <submittedName>
        <fullName evidence="1">DUF2332 family protein</fullName>
    </submittedName>
</protein>
<accession>A0ABT2NHS6</accession>
<dbReference type="InterPro" id="IPR011200">
    <property type="entry name" value="UCP012608"/>
</dbReference>
<dbReference type="EMBL" id="JAOCQF010000001">
    <property type="protein sequence ID" value="MCT8328458.1"/>
    <property type="molecule type" value="Genomic_DNA"/>
</dbReference>
<gene>
    <name evidence="1" type="ORF">N5I32_02915</name>
</gene>
<evidence type="ECO:0000313" key="2">
    <source>
        <dbReference type="Proteomes" id="UP001205601"/>
    </source>
</evidence>
<name>A0ABT2NHS6_9RHOB</name>
<organism evidence="1 2">
    <name type="scientific">Albidovulum sediminis</name>
    <dbReference type="NCBI Taxonomy" id="3066345"/>
    <lineage>
        <taxon>Bacteria</taxon>
        <taxon>Pseudomonadati</taxon>
        <taxon>Pseudomonadota</taxon>
        <taxon>Alphaproteobacteria</taxon>
        <taxon>Rhodobacterales</taxon>
        <taxon>Paracoccaceae</taxon>
        <taxon>Albidovulum</taxon>
    </lineage>
</organism>
<dbReference type="PIRSF" id="PIRSF012608">
    <property type="entry name" value="UCP012608"/>
    <property type="match status" value="1"/>
</dbReference>
<proteinExistence type="predicted"/>
<keyword evidence="2" id="KW-1185">Reference proteome</keyword>
<reference evidence="2" key="1">
    <citation type="submission" date="2023-07" db="EMBL/GenBank/DDBJ databases">
        <title>Defluviimonas sediminis sp. nov., isolated from mangrove sediment.</title>
        <authorList>
            <person name="Liu L."/>
            <person name="Li J."/>
            <person name="Huang Y."/>
            <person name="Pan J."/>
            <person name="Li M."/>
        </authorList>
    </citation>
    <scope>NUCLEOTIDE SEQUENCE [LARGE SCALE GENOMIC DNA]</scope>
    <source>
        <strain evidence="2">FT324</strain>
    </source>
</reference>